<dbReference type="Gene3D" id="3.40.50.720">
    <property type="entry name" value="NAD(P)-binding Rossmann-like Domain"/>
    <property type="match status" value="1"/>
</dbReference>
<reference evidence="3" key="1">
    <citation type="submission" date="2020-05" db="EMBL/GenBank/DDBJ databases">
        <authorList>
            <person name="Chiriac C."/>
            <person name="Salcher M."/>
            <person name="Ghai R."/>
            <person name="Kavagutti S V."/>
        </authorList>
    </citation>
    <scope>NUCLEOTIDE SEQUENCE</scope>
</reference>
<dbReference type="Pfam" id="PF13561">
    <property type="entry name" value="adh_short_C2"/>
    <property type="match status" value="1"/>
</dbReference>
<dbReference type="EMBL" id="CAFBOS010000219">
    <property type="protein sequence ID" value="CAB5019263.1"/>
    <property type="molecule type" value="Genomic_DNA"/>
</dbReference>
<proteinExistence type="inferred from homology"/>
<gene>
    <name evidence="3" type="ORF">UFOPK3967_02661</name>
</gene>
<comment type="similarity">
    <text evidence="1">Belongs to the short-chain dehydrogenases/reductases (SDR) family.</text>
</comment>
<dbReference type="InterPro" id="IPR036291">
    <property type="entry name" value="NAD(P)-bd_dom_sf"/>
</dbReference>
<dbReference type="SUPFAM" id="SSF51735">
    <property type="entry name" value="NAD(P)-binding Rossmann-fold domains"/>
    <property type="match status" value="1"/>
</dbReference>
<protein>
    <submittedName>
        <fullName evidence="3">Unannotated protein</fullName>
    </submittedName>
</protein>
<sequence>MRVNSVHPGIIDTPMMADQPLDAMTDRVPLRRYASADEVAKLVLWLAGDESGYATGAEFTLDGGQTA</sequence>
<dbReference type="InterPro" id="IPR051122">
    <property type="entry name" value="SDR_DHRS6-like"/>
</dbReference>
<evidence type="ECO:0000256" key="2">
    <source>
        <dbReference type="ARBA" id="ARBA00023002"/>
    </source>
</evidence>
<accession>A0A6J7QU03</accession>
<evidence type="ECO:0000256" key="1">
    <source>
        <dbReference type="ARBA" id="ARBA00006484"/>
    </source>
</evidence>
<dbReference type="InterPro" id="IPR002347">
    <property type="entry name" value="SDR_fam"/>
</dbReference>
<dbReference type="PANTHER" id="PTHR43477">
    <property type="entry name" value="DIHYDROANTICAPSIN 7-DEHYDROGENASE"/>
    <property type="match status" value="1"/>
</dbReference>
<evidence type="ECO:0000313" key="3">
    <source>
        <dbReference type="EMBL" id="CAB5019263.1"/>
    </source>
</evidence>
<organism evidence="3">
    <name type="scientific">freshwater metagenome</name>
    <dbReference type="NCBI Taxonomy" id="449393"/>
    <lineage>
        <taxon>unclassified sequences</taxon>
        <taxon>metagenomes</taxon>
        <taxon>ecological metagenomes</taxon>
    </lineage>
</organism>
<name>A0A6J7QU03_9ZZZZ</name>
<dbReference type="AlphaFoldDB" id="A0A6J7QU03"/>
<keyword evidence="2" id="KW-0560">Oxidoreductase</keyword>
<dbReference type="GO" id="GO:0016491">
    <property type="term" value="F:oxidoreductase activity"/>
    <property type="evidence" value="ECO:0007669"/>
    <property type="project" value="UniProtKB-KW"/>
</dbReference>
<dbReference type="PANTHER" id="PTHR43477:SF1">
    <property type="entry name" value="DIHYDROANTICAPSIN 7-DEHYDROGENASE"/>
    <property type="match status" value="1"/>
</dbReference>